<organism evidence="1 2">
    <name type="scientific">Armillaria luteobubalina</name>
    <dbReference type="NCBI Taxonomy" id="153913"/>
    <lineage>
        <taxon>Eukaryota</taxon>
        <taxon>Fungi</taxon>
        <taxon>Dikarya</taxon>
        <taxon>Basidiomycota</taxon>
        <taxon>Agaricomycotina</taxon>
        <taxon>Agaricomycetes</taxon>
        <taxon>Agaricomycetidae</taxon>
        <taxon>Agaricales</taxon>
        <taxon>Marasmiineae</taxon>
        <taxon>Physalacriaceae</taxon>
        <taxon>Armillaria</taxon>
    </lineage>
</organism>
<name>A0AA39QAM2_9AGAR</name>
<keyword evidence="2" id="KW-1185">Reference proteome</keyword>
<comment type="caution">
    <text evidence="1">The sequence shown here is derived from an EMBL/GenBank/DDBJ whole genome shotgun (WGS) entry which is preliminary data.</text>
</comment>
<protein>
    <submittedName>
        <fullName evidence="1">Uncharacterized protein</fullName>
    </submittedName>
</protein>
<dbReference type="Proteomes" id="UP001175228">
    <property type="component" value="Unassembled WGS sequence"/>
</dbReference>
<sequence>MPNFPLFYDSDLTQSLLFNNDLKCENLTSNSTRNMSTLFRQAFAPSQILRISRKYSFQEYPPRIDLRFSQAGMPTHSGGYMNCEMIDCAFRALQETCGWHHGCQQRPYEGAKHEGEKKKHRGCWILAKNGGEKEKYLNIKVFELETGHRKWGGYTASVQNSQTNGLSNQNSAVTQPISGAVVPIGRKDAQTLLELLFSVLTGYLS</sequence>
<accession>A0AA39QAM2</accession>
<dbReference type="AlphaFoldDB" id="A0AA39QAM2"/>
<reference evidence="1" key="1">
    <citation type="submission" date="2023-06" db="EMBL/GenBank/DDBJ databases">
        <authorList>
            <consortium name="Lawrence Berkeley National Laboratory"/>
            <person name="Ahrendt S."/>
            <person name="Sahu N."/>
            <person name="Indic B."/>
            <person name="Wong-Bajracharya J."/>
            <person name="Merenyi Z."/>
            <person name="Ke H.-M."/>
            <person name="Monk M."/>
            <person name="Kocsube S."/>
            <person name="Drula E."/>
            <person name="Lipzen A."/>
            <person name="Balint B."/>
            <person name="Henrissat B."/>
            <person name="Andreopoulos B."/>
            <person name="Martin F.M."/>
            <person name="Harder C.B."/>
            <person name="Rigling D."/>
            <person name="Ford K.L."/>
            <person name="Foster G.D."/>
            <person name="Pangilinan J."/>
            <person name="Papanicolaou A."/>
            <person name="Barry K."/>
            <person name="LaButti K."/>
            <person name="Viragh M."/>
            <person name="Koriabine M."/>
            <person name="Yan M."/>
            <person name="Riley R."/>
            <person name="Champramary S."/>
            <person name="Plett K.L."/>
            <person name="Tsai I.J."/>
            <person name="Slot J."/>
            <person name="Sipos G."/>
            <person name="Plett J."/>
            <person name="Nagy L.G."/>
            <person name="Grigoriev I.V."/>
        </authorList>
    </citation>
    <scope>NUCLEOTIDE SEQUENCE</scope>
    <source>
        <strain evidence="1">HWK02</strain>
    </source>
</reference>
<gene>
    <name evidence="1" type="ORF">EDD18DRAFT_1102734</name>
</gene>
<evidence type="ECO:0000313" key="2">
    <source>
        <dbReference type="Proteomes" id="UP001175228"/>
    </source>
</evidence>
<dbReference type="EMBL" id="JAUEPU010000009">
    <property type="protein sequence ID" value="KAK0499367.1"/>
    <property type="molecule type" value="Genomic_DNA"/>
</dbReference>
<evidence type="ECO:0000313" key="1">
    <source>
        <dbReference type="EMBL" id="KAK0499367.1"/>
    </source>
</evidence>
<proteinExistence type="predicted"/>